<feature type="domain" description="tRNA-specific 2-thiouridylase MnmA-like C-terminal" evidence="12">
    <location>
        <begin position="283"/>
        <end position="357"/>
    </location>
</feature>
<feature type="domain" description="tRNA-specific 2-thiouridylase MnmA-like central" evidence="13">
    <location>
        <begin position="211"/>
        <end position="274"/>
    </location>
</feature>
<dbReference type="SUPFAM" id="SSF52402">
    <property type="entry name" value="Adenine nucleotide alpha hydrolases-like"/>
    <property type="match status" value="1"/>
</dbReference>
<dbReference type="EMBL" id="FQZS01000011">
    <property type="protein sequence ID" value="SHI91587.1"/>
    <property type="molecule type" value="Genomic_DNA"/>
</dbReference>
<keyword evidence="7 11" id="KW-0694">RNA-binding</keyword>
<keyword evidence="4 11" id="KW-0819">tRNA processing</keyword>
<feature type="binding site" evidence="11">
    <location>
        <begin position="8"/>
        <end position="15"/>
    </location>
    <ligand>
        <name>ATP</name>
        <dbReference type="ChEBI" id="CHEBI:30616"/>
    </ligand>
</feature>
<dbReference type="Pfam" id="PF20259">
    <property type="entry name" value="tRNA_Me_trans_M"/>
    <property type="match status" value="1"/>
</dbReference>
<evidence type="ECO:0000256" key="6">
    <source>
        <dbReference type="ARBA" id="ARBA00022840"/>
    </source>
</evidence>
<keyword evidence="3 11" id="KW-0808">Transferase</keyword>
<keyword evidence="6 11" id="KW-0067">ATP-binding</keyword>
<dbReference type="GO" id="GO:0002143">
    <property type="term" value="P:tRNA wobble position uridine thiolation"/>
    <property type="evidence" value="ECO:0007669"/>
    <property type="project" value="TreeGrafter"/>
</dbReference>
<evidence type="ECO:0000256" key="4">
    <source>
        <dbReference type="ARBA" id="ARBA00022694"/>
    </source>
</evidence>
<evidence type="ECO:0000256" key="11">
    <source>
        <dbReference type="HAMAP-Rule" id="MF_00144"/>
    </source>
</evidence>
<dbReference type="Pfam" id="PF03054">
    <property type="entry name" value="tRNA_Me_trans"/>
    <property type="match status" value="1"/>
</dbReference>
<dbReference type="GO" id="GO:0000049">
    <property type="term" value="F:tRNA binding"/>
    <property type="evidence" value="ECO:0007669"/>
    <property type="project" value="UniProtKB-KW"/>
</dbReference>
<dbReference type="FunFam" id="3.40.50.620:FF:000115">
    <property type="entry name" value="tRNA-specific 2-thiouridylase MnmA"/>
    <property type="match status" value="1"/>
</dbReference>
<evidence type="ECO:0000256" key="5">
    <source>
        <dbReference type="ARBA" id="ARBA00022741"/>
    </source>
</evidence>
<keyword evidence="8" id="KW-1015">Disulfide bond</keyword>
<keyword evidence="15" id="KW-1185">Reference proteome</keyword>
<dbReference type="EC" id="2.8.1.13" evidence="11"/>
<feature type="region of interest" description="Interaction with tRNA" evidence="11">
    <location>
        <begin position="152"/>
        <end position="154"/>
    </location>
</feature>
<dbReference type="GO" id="GO:0103016">
    <property type="term" value="F:tRNA-uridine 2-sulfurtransferase activity"/>
    <property type="evidence" value="ECO:0007669"/>
    <property type="project" value="UniProtKB-EC"/>
</dbReference>
<dbReference type="Pfam" id="PF20258">
    <property type="entry name" value="tRNA_Me_trans_C"/>
    <property type="match status" value="1"/>
</dbReference>
<organism evidence="14 15">
    <name type="scientific">Lutispora thermophila DSM 19022</name>
    <dbReference type="NCBI Taxonomy" id="1122184"/>
    <lineage>
        <taxon>Bacteria</taxon>
        <taxon>Bacillati</taxon>
        <taxon>Bacillota</taxon>
        <taxon>Clostridia</taxon>
        <taxon>Lutisporales</taxon>
        <taxon>Lutisporaceae</taxon>
        <taxon>Lutispora</taxon>
    </lineage>
</organism>
<protein>
    <recommendedName>
        <fullName evidence="11">tRNA-specific 2-thiouridylase MnmA</fullName>
        <ecNumber evidence="11">2.8.1.13</ecNumber>
    </recommendedName>
</protein>
<dbReference type="InterPro" id="IPR046885">
    <property type="entry name" value="MnmA-like_C"/>
</dbReference>
<comment type="similarity">
    <text evidence="11">Belongs to the MnmA/TRMU family.</text>
</comment>
<evidence type="ECO:0000256" key="9">
    <source>
        <dbReference type="ARBA" id="ARBA00051542"/>
    </source>
</evidence>
<dbReference type="Gene3D" id="2.30.30.280">
    <property type="entry name" value="Adenine nucleotide alpha hydrolases-like domains"/>
    <property type="match status" value="1"/>
</dbReference>
<comment type="catalytic activity">
    <reaction evidence="9 11">
        <text>S-sulfanyl-L-cysteinyl-[protein] + uridine(34) in tRNA + AH2 + ATP = 2-thiouridine(34) in tRNA + L-cysteinyl-[protein] + A + AMP + diphosphate + H(+)</text>
        <dbReference type="Rhea" id="RHEA:47032"/>
        <dbReference type="Rhea" id="RHEA-COMP:10131"/>
        <dbReference type="Rhea" id="RHEA-COMP:11726"/>
        <dbReference type="Rhea" id="RHEA-COMP:11727"/>
        <dbReference type="Rhea" id="RHEA-COMP:11728"/>
        <dbReference type="ChEBI" id="CHEBI:13193"/>
        <dbReference type="ChEBI" id="CHEBI:15378"/>
        <dbReference type="ChEBI" id="CHEBI:17499"/>
        <dbReference type="ChEBI" id="CHEBI:29950"/>
        <dbReference type="ChEBI" id="CHEBI:30616"/>
        <dbReference type="ChEBI" id="CHEBI:33019"/>
        <dbReference type="ChEBI" id="CHEBI:61963"/>
        <dbReference type="ChEBI" id="CHEBI:65315"/>
        <dbReference type="ChEBI" id="CHEBI:87170"/>
        <dbReference type="ChEBI" id="CHEBI:456215"/>
        <dbReference type="EC" id="2.8.1.13"/>
    </reaction>
</comment>
<evidence type="ECO:0000313" key="15">
    <source>
        <dbReference type="Proteomes" id="UP000184442"/>
    </source>
</evidence>
<dbReference type="FunFam" id="2.30.30.280:FF:000001">
    <property type="entry name" value="tRNA-specific 2-thiouridylase MnmA"/>
    <property type="match status" value="1"/>
</dbReference>
<feature type="site" description="Interaction with tRNA" evidence="11">
    <location>
        <position position="341"/>
    </location>
</feature>
<gene>
    <name evidence="11" type="primary">mnmA</name>
    <name evidence="14" type="ORF">SAMN02745176_01771</name>
</gene>
<feature type="region of interest" description="Interaction with tRNA" evidence="11">
    <location>
        <begin position="308"/>
        <end position="309"/>
    </location>
</feature>
<comment type="subcellular location">
    <subcellularLocation>
        <location evidence="11">Cytoplasm</location>
    </subcellularLocation>
</comment>
<dbReference type="Proteomes" id="UP000184442">
    <property type="component" value="Unassembled WGS sequence"/>
</dbReference>
<dbReference type="InterPro" id="IPR004506">
    <property type="entry name" value="MnmA-like"/>
</dbReference>
<dbReference type="AlphaFoldDB" id="A0A1M6F1L6"/>
<dbReference type="Gene3D" id="2.40.30.10">
    <property type="entry name" value="Translation factors"/>
    <property type="match status" value="1"/>
</dbReference>
<dbReference type="GO" id="GO:0005524">
    <property type="term" value="F:ATP binding"/>
    <property type="evidence" value="ECO:0007669"/>
    <property type="project" value="UniProtKB-KW"/>
</dbReference>
<feature type="active site" description="Cysteine persulfide intermediate" evidence="11">
    <location>
        <position position="202"/>
    </location>
</feature>
<name>A0A1M6F1L6_9FIRM</name>
<dbReference type="Gene3D" id="3.40.50.620">
    <property type="entry name" value="HUPs"/>
    <property type="match status" value="1"/>
</dbReference>
<dbReference type="NCBIfam" id="TIGR00420">
    <property type="entry name" value="trmU"/>
    <property type="match status" value="1"/>
</dbReference>
<feature type="binding site" evidence="11">
    <location>
        <position position="34"/>
    </location>
    <ligand>
        <name>ATP</name>
        <dbReference type="ChEBI" id="CHEBI:30616"/>
    </ligand>
</feature>
<evidence type="ECO:0000259" key="13">
    <source>
        <dbReference type="Pfam" id="PF20259"/>
    </source>
</evidence>
<evidence type="ECO:0000259" key="12">
    <source>
        <dbReference type="Pfam" id="PF20258"/>
    </source>
</evidence>
<feature type="active site" description="Nucleophile" evidence="11">
    <location>
        <position position="104"/>
    </location>
</feature>
<dbReference type="InterPro" id="IPR023382">
    <property type="entry name" value="MnmA-like_central_sf"/>
</dbReference>
<evidence type="ECO:0000256" key="8">
    <source>
        <dbReference type="ARBA" id="ARBA00023157"/>
    </source>
</evidence>
<evidence type="ECO:0000256" key="2">
    <source>
        <dbReference type="ARBA" id="ARBA00022555"/>
    </source>
</evidence>
<feature type="site" description="Interaction with tRNA" evidence="11">
    <location>
        <position position="129"/>
    </location>
</feature>
<dbReference type="InterPro" id="IPR046884">
    <property type="entry name" value="MnmA-like_central"/>
</dbReference>
<dbReference type="InterPro" id="IPR014729">
    <property type="entry name" value="Rossmann-like_a/b/a_fold"/>
</dbReference>
<dbReference type="HAMAP" id="MF_00144">
    <property type="entry name" value="tRNA_thiouridyl_MnmA"/>
    <property type="match status" value="1"/>
</dbReference>
<sequence length="359" mass="40483">MKDRVIIGMSGGVDSSVAAYLLKKQGYEVIGITMKLRSNDDFEQDSGRDSCCSLSSVDDARRVCDKLNIPFYVINFTEIFEEKVVNYFINEYFAGRTPNPCIACNKYLKFDALLKKADALEAKYVATGHYARIIHEKKLNRYLIKKSATATKDQTYVLYNLSQSQLERILMPLGDYTKEETRKIADELDLDVANKPDSQEICFIEDNDYGKFLENKRGDKIKPGKFVDTKGNVLGTHRGIVHYTIGQRKGLGIALGKPMYVVDIIPEKNLVILGEEDEVFKNELLATAANFLPFDTLQHPMRAKAKIRYSAKESSAWAIPTGDNRFKLIFDEPQRAITPGQAVVLYQDDYLIGGGVIVK</sequence>
<dbReference type="OrthoDB" id="9800696at2"/>
<dbReference type="PANTHER" id="PTHR11933:SF5">
    <property type="entry name" value="MITOCHONDRIAL TRNA-SPECIFIC 2-THIOURIDYLASE 1"/>
    <property type="match status" value="1"/>
</dbReference>
<keyword evidence="1 11" id="KW-0963">Cytoplasm</keyword>
<dbReference type="FunFam" id="2.40.30.10:FF:000023">
    <property type="entry name" value="tRNA-specific 2-thiouridylase MnmA"/>
    <property type="match status" value="1"/>
</dbReference>
<dbReference type="PANTHER" id="PTHR11933">
    <property type="entry name" value="TRNA 5-METHYLAMINOMETHYL-2-THIOURIDYLATE -METHYLTRANSFERASE"/>
    <property type="match status" value="1"/>
</dbReference>
<accession>A0A1M6F1L6</accession>
<reference evidence="14 15" key="1">
    <citation type="submission" date="2016-11" db="EMBL/GenBank/DDBJ databases">
        <authorList>
            <person name="Jaros S."/>
            <person name="Januszkiewicz K."/>
            <person name="Wedrychowicz H."/>
        </authorList>
    </citation>
    <scope>NUCLEOTIDE SEQUENCE [LARGE SCALE GENOMIC DNA]</scope>
    <source>
        <strain evidence="14 15">DSM 19022</strain>
    </source>
</reference>
<evidence type="ECO:0000256" key="1">
    <source>
        <dbReference type="ARBA" id="ARBA00022490"/>
    </source>
</evidence>
<evidence type="ECO:0000256" key="10">
    <source>
        <dbReference type="ARBA" id="ARBA00056575"/>
    </source>
</evidence>
<evidence type="ECO:0000256" key="7">
    <source>
        <dbReference type="ARBA" id="ARBA00022884"/>
    </source>
</evidence>
<dbReference type="CDD" id="cd01998">
    <property type="entry name" value="MnmA_TRMU-like"/>
    <property type="match status" value="1"/>
</dbReference>
<evidence type="ECO:0000256" key="3">
    <source>
        <dbReference type="ARBA" id="ARBA00022679"/>
    </source>
</evidence>
<proteinExistence type="inferred from homology"/>
<dbReference type="NCBIfam" id="NF001138">
    <property type="entry name" value="PRK00143.1"/>
    <property type="match status" value="1"/>
</dbReference>
<evidence type="ECO:0000313" key="14">
    <source>
        <dbReference type="EMBL" id="SHI91587.1"/>
    </source>
</evidence>
<feature type="binding site" evidence="11">
    <location>
        <position position="128"/>
    </location>
    <ligand>
        <name>ATP</name>
        <dbReference type="ChEBI" id="CHEBI:30616"/>
    </ligand>
</feature>
<keyword evidence="2 11" id="KW-0820">tRNA-binding</keyword>
<comment type="caution">
    <text evidence="11">Lacks conserved residue(s) required for the propagation of feature annotation.</text>
</comment>
<dbReference type="STRING" id="1122184.SAMN02745176_01771"/>
<comment type="function">
    <text evidence="10 11">Catalyzes the 2-thiolation of uridine at the wobble position (U34) of tRNA, leading to the formation of s(2)U34.</text>
</comment>
<dbReference type="GO" id="GO:0005737">
    <property type="term" value="C:cytoplasm"/>
    <property type="evidence" value="ECO:0007669"/>
    <property type="project" value="UniProtKB-SubCell"/>
</dbReference>
<keyword evidence="5 11" id="KW-0547">Nucleotide-binding</keyword>